<keyword evidence="7" id="KW-0227">DNA damage</keyword>
<name>A0A5K3F320_MESCO</name>
<dbReference type="InterPro" id="IPR000403">
    <property type="entry name" value="PI3/4_kinase_cat_dom"/>
</dbReference>
<dbReference type="EC" id="2.7.11.1" evidence="3"/>
<dbReference type="InterPro" id="IPR003151">
    <property type="entry name" value="PIK-rel_kinase_FAT"/>
</dbReference>
<feature type="domain" description="FAT" evidence="15">
    <location>
        <begin position="393"/>
        <end position="1061"/>
    </location>
</feature>
<feature type="region of interest" description="Disordered" evidence="13">
    <location>
        <begin position="835"/>
        <end position="862"/>
    </location>
</feature>
<evidence type="ECO:0000256" key="12">
    <source>
        <dbReference type="ARBA" id="ARBA00024420"/>
    </source>
</evidence>
<proteinExistence type="inferred from homology"/>
<keyword evidence="11" id="KW-0539">Nucleus</keyword>
<evidence type="ECO:0000259" key="15">
    <source>
        <dbReference type="PROSITE" id="PS51189"/>
    </source>
</evidence>
<dbReference type="GO" id="GO:0005634">
    <property type="term" value="C:nucleus"/>
    <property type="evidence" value="ECO:0007669"/>
    <property type="project" value="UniProtKB-SubCell"/>
</dbReference>
<dbReference type="InterPro" id="IPR057564">
    <property type="entry name" value="HEAT_ATR"/>
</dbReference>
<dbReference type="PROSITE" id="PS00916">
    <property type="entry name" value="PI3_4_KINASE_2"/>
    <property type="match status" value="1"/>
</dbReference>
<evidence type="ECO:0000256" key="6">
    <source>
        <dbReference type="ARBA" id="ARBA00022741"/>
    </source>
</evidence>
<dbReference type="InterPro" id="IPR018936">
    <property type="entry name" value="PI3/4_kinase_CS"/>
</dbReference>
<evidence type="ECO:0000256" key="10">
    <source>
        <dbReference type="ARBA" id="ARBA00023204"/>
    </source>
</evidence>
<evidence type="ECO:0000256" key="1">
    <source>
        <dbReference type="ARBA" id="ARBA00004123"/>
    </source>
</evidence>
<dbReference type="PROSITE" id="PS50290">
    <property type="entry name" value="PI3_4_KINASE_3"/>
    <property type="match status" value="1"/>
</dbReference>
<keyword evidence="8" id="KW-0418">Kinase</keyword>
<dbReference type="GO" id="GO:0000077">
    <property type="term" value="P:DNA damage checkpoint signaling"/>
    <property type="evidence" value="ECO:0007669"/>
    <property type="project" value="TreeGrafter"/>
</dbReference>
<keyword evidence="10" id="KW-0234">DNA repair</keyword>
<evidence type="ECO:0000259" key="14">
    <source>
        <dbReference type="PROSITE" id="PS50290"/>
    </source>
</evidence>
<evidence type="ECO:0000256" key="4">
    <source>
        <dbReference type="ARBA" id="ARBA00022527"/>
    </source>
</evidence>
<evidence type="ECO:0000256" key="3">
    <source>
        <dbReference type="ARBA" id="ARBA00012513"/>
    </source>
</evidence>
<dbReference type="GO" id="GO:0006281">
    <property type="term" value="P:DNA repair"/>
    <property type="evidence" value="ECO:0007669"/>
    <property type="project" value="UniProtKB-KW"/>
</dbReference>
<dbReference type="InterPro" id="IPR014009">
    <property type="entry name" value="PIK_FAT"/>
</dbReference>
<dbReference type="Pfam" id="PF00454">
    <property type="entry name" value="PI3_PI4_kinase"/>
    <property type="match status" value="1"/>
</dbReference>
<evidence type="ECO:0000256" key="5">
    <source>
        <dbReference type="ARBA" id="ARBA00022679"/>
    </source>
</evidence>
<dbReference type="PANTHER" id="PTHR11139:SF69">
    <property type="entry name" value="SERINE_THREONINE-PROTEIN KINASE ATR"/>
    <property type="match status" value="1"/>
</dbReference>
<comment type="subcellular location">
    <subcellularLocation>
        <location evidence="1">Nucleus</location>
    </subcellularLocation>
</comment>
<keyword evidence="4" id="KW-0723">Serine/threonine-protein kinase</keyword>
<keyword evidence="6" id="KW-0547">Nucleotide-binding</keyword>
<evidence type="ECO:0000256" key="2">
    <source>
        <dbReference type="ARBA" id="ARBA00010769"/>
    </source>
</evidence>
<dbReference type="WBParaSite" id="MCU_004503-RA">
    <property type="protein sequence ID" value="MCU_004503-RA"/>
    <property type="gene ID" value="MCU_004503"/>
</dbReference>
<protein>
    <recommendedName>
        <fullName evidence="12">Serine/threonine-protein kinase ATR</fullName>
        <ecNumber evidence="3">2.7.11.1</ecNumber>
    </recommendedName>
</protein>
<dbReference type="PROSITE" id="PS51189">
    <property type="entry name" value="FAT"/>
    <property type="match status" value="1"/>
</dbReference>
<dbReference type="GO" id="GO:0005694">
    <property type="term" value="C:chromosome"/>
    <property type="evidence" value="ECO:0007669"/>
    <property type="project" value="TreeGrafter"/>
</dbReference>
<evidence type="ECO:0000256" key="8">
    <source>
        <dbReference type="ARBA" id="ARBA00022777"/>
    </source>
</evidence>
<evidence type="ECO:0000313" key="16">
    <source>
        <dbReference type="WBParaSite" id="MCU_004503-RA"/>
    </source>
</evidence>
<dbReference type="Pfam" id="PF02259">
    <property type="entry name" value="FAT"/>
    <property type="match status" value="1"/>
</dbReference>
<dbReference type="SMART" id="SM00146">
    <property type="entry name" value="PI3Kc"/>
    <property type="match status" value="1"/>
</dbReference>
<dbReference type="GO" id="GO:0004674">
    <property type="term" value="F:protein serine/threonine kinase activity"/>
    <property type="evidence" value="ECO:0007669"/>
    <property type="project" value="UniProtKB-KW"/>
</dbReference>
<keyword evidence="5" id="KW-0808">Transferase</keyword>
<keyword evidence="9" id="KW-0067">ATP-binding</keyword>
<comment type="similarity">
    <text evidence="2">Belongs to the PI3/PI4-kinase family. ATM subfamily.</text>
</comment>
<dbReference type="GO" id="GO:0000723">
    <property type="term" value="P:telomere maintenance"/>
    <property type="evidence" value="ECO:0007669"/>
    <property type="project" value="TreeGrafter"/>
</dbReference>
<dbReference type="Gene3D" id="1.10.1070.11">
    <property type="entry name" value="Phosphatidylinositol 3-/4-kinase, catalytic domain"/>
    <property type="match status" value="1"/>
</dbReference>
<evidence type="ECO:0000256" key="7">
    <source>
        <dbReference type="ARBA" id="ARBA00022763"/>
    </source>
</evidence>
<evidence type="ECO:0000256" key="11">
    <source>
        <dbReference type="ARBA" id="ARBA00023242"/>
    </source>
</evidence>
<dbReference type="Pfam" id="PF23593">
    <property type="entry name" value="HEAT_ATR"/>
    <property type="match status" value="1"/>
</dbReference>
<sequence>MQLSRLVVRALHANRSPDVGPVTSEGDACAAPSSVRALLSKLMTCLLGGLSRDSDREIRLLYAQWLGALGVIDPSRLSFTVCPSESTPVGSVSAALNWAHLFPFDVLMELAKIYMRAASPKQLDSAALAIQELLRLFAVPGTSLATAANLPDISRFISGTALWTKFSQSVQDLFIPLLNSKYAVEAFTDWNSIETPIFGQDSCQSYESWIRLWCGSLKVHVLEPATNRMFQVCEPVIKSDMEFARYLLHPVALQVLIEGSQVAITRLRAEVLSVLETVADAEQPGEQTAGSPADFLIRGLPHIAPAMGSPRRPWRPWYPLAAQTVFSLLDYLSEWHRARSADHSAVVTAIARAAGNRSGGGFKPTEDEKARLTELNLALTRVSEFFESLAHTVQARASLRIGGLARALRHWELAFSEDEVAQKALYVSGFIDRQEAPPGPLISQKGQESLLGILETFTALHDTDGLVGVLAQMQQVEVSALSATTDNDSLRISMLRALQLENEDQLDMACATYEHALATFKGEFQPLGLHAGLFRCQLPDPARLQALIARTDALLTVHPPGTFKTAAWTRKLNEYRTEAVIRLADWEKLDQVVSLKSSESSWSVGLGKVFLSMRQGQPEALRSQQRRNFLDELRLSQMNNLATAALEGSRGYLRACEPLVKLSLLTEVEGIIGLGDQLAKEIAAVNRHGLPTCRRNSDLLVGNMLSWLEARLQQSGSALHTLEPVLAIRHSTIQLISAGLKEAACASRSALCQQLRTHQIRLLDSALANSWLQRAKLARRAGQFMAAYTCVLNAERCGSPGALTERAKLLWQTGKREAALTCLDEGLRLTSAAPTSRRHVQPLAMPPPVSRPGTKECSSKSPVSPCAQQTLLLRARYCEETSRFDFDTTRHLYSDICETFSGCEEAHFRLAHYVDEARNSSGSQHDLLLKVALEHYGKALACGSQFIYQSMPRFLTLWLDYGAEVAKTQKQSSIPSNIRCAGDHKSTAVDVATTFDEVQNLMRQNLQKIPPYQFYTALGQILSRVCHEHPNIIKMLIDLIVRIFVAYPQQTIWFLMSLHNSTVTQRRERAQQIFASVMSLQNSLAQFLSDCIAFCAHLKTICDLFVTPDNRDVKSFSISQAARPLTRLLEKCDFSQVLIPVHRQLVPALLRPRAPQEEVRSHLPFGPSDRFVCLARLEDKVEILGSQTRPKKMIWIGSDGRRYVIVAKPNDDLRKDSRLMDMNSIINKFLLKNPETRHRALQIRTYAVIPLSENGGLIEWACNTQPFRSILTKLYAEIGRPFNWMKMNQNTPQLDDPLEVKREKFVKKLLPMYPLVFHRWFLNGFPNPSVWYEARETFARTCAVMSMVGYVLGLGDRHTENILFDCTTGGLVHVDFSCVFNNGLTLPWPERVPFRLTRNLVHAMGPTGYEGTFRRCAEVTMRLLRREIDPLMAVFRPIYFDALVEQGGGSRASDDSTSTRRSRRLGHEVAAIDKVSRAAMEKLTDMEDRLRGKITEHDDFSKLLPMSVEGQVSHAKLAFGKLSRFKPSLNRRKGHWCFRAGCSVTDIKLPIFTVVKLCILPVFLP</sequence>
<dbReference type="GO" id="GO:0005524">
    <property type="term" value="F:ATP binding"/>
    <property type="evidence" value="ECO:0007669"/>
    <property type="project" value="UniProtKB-KW"/>
</dbReference>
<dbReference type="CDD" id="cd00892">
    <property type="entry name" value="PIKKc_ATR"/>
    <property type="match status" value="1"/>
</dbReference>
<dbReference type="PANTHER" id="PTHR11139">
    <property type="entry name" value="ATAXIA TELANGIECTASIA MUTATED ATM -RELATED"/>
    <property type="match status" value="1"/>
</dbReference>
<dbReference type="InterPro" id="IPR056802">
    <property type="entry name" value="ATR-like_M-HEAT"/>
</dbReference>
<dbReference type="InterPro" id="IPR011009">
    <property type="entry name" value="Kinase-like_dom_sf"/>
</dbReference>
<dbReference type="SUPFAM" id="SSF56112">
    <property type="entry name" value="Protein kinase-like (PK-like)"/>
    <property type="match status" value="1"/>
</dbReference>
<dbReference type="Pfam" id="PF25030">
    <property type="entry name" value="M-HEAT_ATR"/>
    <property type="match status" value="1"/>
</dbReference>
<dbReference type="InterPro" id="IPR050517">
    <property type="entry name" value="DDR_Repair_Kinase"/>
</dbReference>
<evidence type="ECO:0000256" key="9">
    <source>
        <dbReference type="ARBA" id="ARBA00022840"/>
    </source>
</evidence>
<reference evidence="16" key="1">
    <citation type="submission" date="2019-11" db="UniProtKB">
        <authorList>
            <consortium name="WormBaseParasite"/>
        </authorList>
    </citation>
    <scope>IDENTIFICATION</scope>
</reference>
<organism evidence="16">
    <name type="scientific">Mesocestoides corti</name>
    <name type="common">Flatworm</name>
    <dbReference type="NCBI Taxonomy" id="53468"/>
    <lineage>
        <taxon>Eukaryota</taxon>
        <taxon>Metazoa</taxon>
        <taxon>Spiralia</taxon>
        <taxon>Lophotrochozoa</taxon>
        <taxon>Platyhelminthes</taxon>
        <taxon>Cestoda</taxon>
        <taxon>Eucestoda</taxon>
        <taxon>Cyclophyllidea</taxon>
        <taxon>Mesocestoididae</taxon>
        <taxon>Mesocestoides</taxon>
    </lineage>
</organism>
<accession>A0A5K3F320</accession>
<feature type="domain" description="PI3K/PI4K catalytic" evidence="14">
    <location>
        <begin position="1177"/>
        <end position="1494"/>
    </location>
</feature>
<dbReference type="InterPro" id="IPR036940">
    <property type="entry name" value="PI3/4_kinase_cat_sf"/>
</dbReference>
<dbReference type="Gene3D" id="3.30.1010.10">
    <property type="entry name" value="Phosphatidylinositol 3-kinase Catalytic Subunit, Chain A, domain 4"/>
    <property type="match status" value="1"/>
</dbReference>
<evidence type="ECO:0000256" key="13">
    <source>
        <dbReference type="SAM" id="MobiDB-lite"/>
    </source>
</evidence>